<accession>A0A381PVC7</accession>
<gene>
    <name evidence="1" type="ORF">METZ01_LOCUS22227</name>
</gene>
<reference evidence="1" key="1">
    <citation type="submission" date="2018-05" db="EMBL/GenBank/DDBJ databases">
        <authorList>
            <person name="Lanie J.A."/>
            <person name="Ng W.-L."/>
            <person name="Kazmierczak K.M."/>
            <person name="Andrzejewski T.M."/>
            <person name="Davidsen T.M."/>
            <person name="Wayne K.J."/>
            <person name="Tettelin H."/>
            <person name="Glass J.I."/>
            <person name="Rusch D."/>
            <person name="Podicherti R."/>
            <person name="Tsui H.-C.T."/>
            <person name="Winkler M.E."/>
        </authorList>
    </citation>
    <scope>NUCLEOTIDE SEQUENCE</scope>
</reference>
<feature type="non-terminal residue" evidence="1">
    <location>
        <position position="1"/>
    </location>
</feature>
<dbReference type="AlphaFoldDB" id="A0A381PVC7"/>
<organism evidence="1">
    <name type="scientific">marine metagenome</name>
    <dbReference type="NCBI Taxonomy" id="408172"/>
    <lineage>
        <taxon>unclassified sequences</taxon>
        <taxon>metagenomes</taxon>
        <taxon>ecological metagenomes</taxon>
    </lineage>
</organism>
<protein>
    <submittedName>
        <fullName evidence="1">Uncharacterized protein</fullName>
    </submittedName>
</protein>
<evidence type="ECO:0000313" key="1">
    <source>
        <dbReference type="EMBL" id="SUZ69373.1"/>
    </source>
</evidence>
<sequence>VIFPFEAKAIKSLQIRFYRANYARVMPIFFLGRIKDNSLN</sequence>
<dbReference type="EMBL" id="UINC01001061">
    <property type="protein sequence ID" value="SUZ69373.1"/>
    <property type="molecule type" value="Genomic_DNA"/>
</dbReference>
<name>A0A381PVC7_9ZZZZ</name>
<proteinExistence type="predicted"/>